<dbReference type="EMBL" id="LVVK01000003">
    <property type="protein sequence ID" value="OPB46011.1"/>
    <property type="molecule type" value="Genomic_DNA"/>
</dbReference>
<accession>A0A1T3CY77</accession>
<reference evidence="1 2" key="1">
    <citation type="submission" date="2016-04" db="EMBL/GenBank/DDBJ databases">
        <title>Multiple horizontal gene transfer events from other fungi enriched the ability of the initially mycotrophic fungus Trichoderma (Ascomycota) to feed on dead plant biomass.</title>
        <authorList>
            <person name="Atanasova L."/>
            <person name="Chenthamara K."/>
            <person name="Zhang J."/>
            <person name="Grujic M."/>
            <person name="Henrissat B."/>
            <person name="Kuo A."/>
            <person name="Aertz A."/>
            <person name="Salamov A."/>
            <person name="Lipzen A."/>
            <person name="Labutti K."/>
            <person name="Barry K."/>
            <person name="Miao Y."/>
            <person name="Rahimi M.J."/>
            <person name="Shen Q."/>
            <person name="Grigoriev I.V."/>
            <person name="Kubicek C.P."/>
            <person name="Druzhinina I.S."/>
        </authorList>
    </citation>
    <scope>NUCLEOTIDE SEQUENCE [LARGE SCALE GENOMIC DNA]</scope>
    <source>
        <strain evidence="1 2">NJAU 4742</strain>
    </source>
</reference>
<dbReference type="AlphaFoldDB" id="A0A1T3CY77"/>
<protein>
    <submittedName>
        <fullName evidence="1">Uncharacterized protein</fullName>
    </submittedName>
</protein>
<keyword evidence="2" id="KW-1185">Reference proteome</keyword>
<sequence length="85" mass="9753">MRFFPVLNHPNRGIRFESGNTLPKSKRFSTNTLRNYKNTIKLPKNSASEPSTSSLVVIILYENEHNCASKELNTQLVVCVSFNYF</sequence>
<evidence type="ECO:0000313" key="2">
    <source>
        <dbReference type="Proteomes" id="UP000191004"/>
    </source>
</evidence>
<comment type="caution">
    <text evidence="1">The sequence shown here is derived from an EMBL/GenBank/DDBJ whole genome shotgun (WGS) entry which is preliminary data.</text>
</comment>
<gene>
    <name evidence="1" type="ORF">A0O28_0061310</name>
</gene>
<dbReference type="Proteomes" id="UP000191004">
    <property type="component" value="Unassembled WGS sequence"/>
</dbReference>
<name>A0A1T3CY77_9HYPO</name>
<organism evidence="1 2">
    <name type="scientific">Trichoderma guizhouense</name>
    <dbReference type="NCBI Taxonomy" id="1491466"/>
    <lineage>
        <taxon>Eukaryota</taxon>
        <taxon>Fungi</taxon>
        <taxon>Dikarya</taxon>
        <taxon>Ascomycota</taxon>
        <taxon>Pezizomycotina</taxon>
        <taxon>Sordariomycetes</taxon>
        <taxon>Hypocreomycetidae</taxon>
        <taxon>Hypocreales</taxon>
        <taxon>Hypocreaceae</taxon>
        <taxon>Trichoderma</taxon>
    </lineage>
</organism>
<evidence type="ECO:0000313" key="1">
    <source>
        <dbReference type="EMBL" id="OPB46011.1"/>
    </source>
</evidence>
<proteinExistence type="predicted"/>